<evidence type="ECO:0000313" key="15">
    <source>
        <dbReference type="Proteomes" id="UP000034231"/>
    </source>
</evidence>
<dbReference type="GO" id="GO:0033202">
    <property type="term" value="C:DNA helicase complex"/>
    <property type="evidence" value="ECO:0007669"/>
    <property type="project" value="TreeGrafter"/>
</dbReference>
<dbReference type="PANTHER" id="PTHR11070:SF2">
    <property type="entry name" value="ATP-DEPENDENT DNA HELICASE SRS2"/>
    <property type="match status" value="1"/>
</dbReference>
<comment type="catalytic activity">
    <reaction evidence="8">
        <text>Couples ATP hydrolysis with the unwinding of duplex DNA by translocating in the 3'-5' direction.</text>
        <dbReference type="EC" id="5.6.2.4"/>
    </reaction>
</comment>
<keyword evidence="3 11" id="KW-0378">Hydrolase</keyword>
<dbReference type="Gene3D" id="1.10.10.160">
    <property type="match status" value="1"/>
</dbReference>
<sequence length="631" mass="72229">MSDIFSGLNEFQKEAVIYQGSPLLILAGAGSGKTRVLTHRAAYFVQQKLASPGEILLLTFTNKAAGEMKQRMGRLLNDKKADNLFAGTFHSFGCRTLRIYGQHLGISSDFVIYDSDDQENLVRSLLSEMGLTPKEFKPSSVLYFIEAAKNSYLTPQQATAQAHGFWESIAAKIYVKYQSKLMQNQALDFNDLLFKTVELFQQYPQVLEKFWQKYHYILVDEYQDTNQIQYLLTKLLAAKYRQITAVGDASQSIYGWRGADYKNLSAFTVDFADTKVINLEQNYRSTENILEAANAVISKNNSHPVLKLFTTKKSPAKIKVFESDSEISEADYVSQKIKELHDTLHFAYKDIAVLYRMNAQSRAIEESFLRNTISYVLIGGLRFYDRAEIKDIIAMLRVAQNRKDSLSAARVEKALGKRRKIIFDQHLDNLNVKKLSSIQILESLVINSGYLSKYNPQEEDDLKKIENIKELKSVAATYPKINDFLENVALVQQEYSLQEKNKKKENREGVRLMTLHSSKGLEFDVVFLVGFEEGILPHSRSMIEDNDIEEERRLCYVGITRAKELLYITYASRRLFFGKSSLNEASRFLHDIPGNLIECESSSEVTRDLRSSHRFTKQDSNSDLVYDPDIY</sequence>
<dbReference type="InterPro" id="IPR014017">
    <property type="entry name" value="DNA_helicase_UvrD-like_C"/>
</dbReference>
<dbReference type="AlphaFoldDB" id="A0A0G0LB77"/>
<dbReference type="CDD" id="cd18807">
    <property type="entry name" value="SF1_C_UvrD"/>
    <property type="match status" value="1"/>
</dbReference>
<evidence type="ECO:0000256" key="2">
    <source>
        <dbReference type="ARBA" id="ARBA00022741"/>
    </source>
</evidence>
<comment type="catalytic activity">
    <reaction evidence="10">
        <text>ATP + H2O = ADP + phosphate + H(+)</text>
        <dbReference type="Rhea" id="RHEA:13065"/>
        <dbReference type="ChEBI" id="CHEBI:15377"/>
        <dbReference type="ChEBI" id="CHEBI:15378"/>
        <dbReference type="ChEBI" id="CHEBI:30616"/>
        <dbReference type="ChEBI" id="CHEBI:43474"/>
        <dbReference type="ChEBI" id="CHEBI:456216"/>
        <dbReference type="EC" id="5.6.2.4"/>
    </reaction>
</comment>
<dbReference type="GO" id="GO:0005524">
    <property type="term" value="F:ATP binding"/>
    <property type="evidence" value="ECO:0007669"/>
    <property type="project" value="UniProtKB-UniRule"/>
</dbReference>
<accession>A0A0G0LB77</accession>
<dbReference type="PROSITE" id="PS51217">
    <property type="entry name" value="UVRD_HELICASE_CTER"/>
    <property type="match status" value="1"/>
</dbReference>
<evidence type="ECO:0000256" key="11">
    <source>
        <dbReference type="PROSITE-ProRule" id="PRU00560"/>
    </source>
</evidence>
<evidence type="ECO:0000256" key="5">
    <source>
        <dbReference type="ARBA" id="ARBA00022840"/>
    </source>
</evidence>
<dbReference type="EC" id="5.6.2.4" evidence="9"/>
<proteinExistence type="inferred from homology"/>
<dbReference type="PATRIC" id="fig|1618488.3.peg.640"/>
<feature type="domain" description="UvrD-like helicase ATP-binding" evidence="12">
    <location>
        <begin position="6"/>
        <end position="286"/>
    </location>
</feature>
<organism evidence="14 15">
    <name type="scientific">Candidatus Shapirobacteria bacterium GW2011_GWE1_38_10</name>
    <dbReference type="NCBI Taxonomy" id="1618488"/>
    <lineage>
        <taxon>Bacteria</taxon>
        <taxon>Candidatus Shapironibacteriota</taxon>
    </lineage>
</organism>
<evidence type="ECO:0000256" key="6">
    <source>
        <dbReference type="ARBA" id="ARBA00023125"/>
    </source>
</evidence>
<evidence type="ECO:0000256" key="7">
    <source>
        <dbReference type="ARBA" id="ARBA00023235"/>
    </source>
</evidence>
<dbReference type="SUPFAM" id="SSF52540">
    <property type="entry name" value="P-loop containing nucleoside triphosphate hydrolases"/>
    <property type="match status" value="1"/>
</dbReference>
<dbReference type="GO" id="GO:0000725">
    <property type="term" value="P:recombinational repair"/>
    <property type="evidence" value="ECO:0007669"/>
    <property type="project" value="TreeGrafter"/>
</dbReference>
<dbReference type="Pfam" id="PF13361">
    <property type="entry name" value="UvrD_C"/>
    <property type="match status" value="2"/>
</dbReference>
<comment type="caution">
    <text evidence="14">The sequence shown here is derived from an EMBL/GenBank/DDBJ whole genome shotgun (WGS) entry which is preliminary data.</text>
</comment>
<evidence type="ECO:0000256" key="1">
    <source>
        <dbReference type="ARBA" id="ARBA00009922"/>
    </source>
</evidence>
<keyword evidence="7" id="KW-0413">Isomerase</keyword>
<dbReference type="CDD" id="cd17932">
    <property type="entry name" value="DEXQc_UvrD"/>
    <property type="match status" value="1"/>
</dbReference>
<dbReference type="InterPro" id="IPR027417">
    <property type="entry name" value="P-loop_NTPase"/>
</dbReference>
<dbReference type="EMBL" id="LBTX01000010">
    <property type="protein sequence ID" value="KKQ49936.1"/>
    <property type="molecule type" value="Genomic_DNA"/>
</dbReference>
<evidence type="ECO:0000313" key="14">
    <source>
        <dbReference type="EMBL" id="KKQ49936.1"/>
    </source>
</evidence>
<dbReference type="GO" id="GO:0005829">
    <property type="term" value="C:cytosol"/>
    <property type="evidence" value="ECO:0007669"/>
    <property type="project" value="TreeGrafter"/>
</dbReference>
<dbReference type="InterPro" id="IPR014016">
    <property type="entry name" value="UvrD-like_ATP-bd"/>
</dbReference>
<dbReference type="Gene3D" id="3.40.50.300">
    <property type="entry name" value="P-loop containing nucleotide triphosphate hydrolases"/>
    <property type="match status" value="3"/>
</dbReference>
<gene>
    <name evidence="14" type="ORF">US68_C0010G0070</name>
</gene>
<dbReference type="Pfam" id="PF00580">
    <property type="entry name" value="UvrD-helicase"/>
    <property type="match status" value="1"/>
</dbReference>
<feature type="binding site" evidence="11">
    <location>
        <begin position="27"/>
        <end position="34"/>
    </location>
    <ligand>
        <name>ATP</name>
        <dbReference type="ChEBI" id="CHEBI:30616"/>
    </ligand>
</feature>
<keyword evidence="5 11" id="KW-0067">ATP-binding</keyword>
<evidence type="ECO:0000259" key="12">
    <source>
        <dbReference type="PROSITE" id="PS51198"/>
    </source>
</evidence>
<evidence type="ECO:0000256" key="8">
    <source>
        <dbReference type="ARBA" id="ARBA00034617"/>
    </source>
</evidence>
<dbReference type="Proteomes" id="UP000034231">
    <property type="component" value="Unassembled WGS sequence"/>
</dbReference>
<dbReference type="GO" id="GO:0003677">
    <property type="term" value="F:DNA binding"/>
    <property type="evidence" value="ECO:0007669"/>
    <property type="project" value="UniProtKB-KW"/>
</dbReference>
<keyword evidence="2 11" id="KW-0547">Nucleotide-binding</keyword>
<dbReference type="PROSITE" id="PS51198">
    <property type="entry name" value="UVRD_HELICASE_ATP_BIND"/>
    <property type="match status" value="1"/>
</dbReference>
<evidence type="ECO:0000256" key="9">
    <source>
        <dbReference type="ARBA" id="ARBA00034808"/>
    </source>
</evidence>
<evidence type="ECO:0000256" key="4">
    <source>
        <dbReference type="ARBA" id="ARBA00022806"/>
    </source>
</evidence>
<evidence type="ECO:0000256" key="3">
    <source>
        <dbReference type="ARBA" id="ARBA00022801"/>
    </source>
</evidence>
<protein>
    <recommendedName>
        <fullName evidence="9">DNA 3'-5' helicase</fullName>
        <ecNumber evidence="9">5.6.2.4</ecNumber>
    </recommendedName>
</protein>
<dbReference type="GO" id="GO:0016887">
    <property type="term" value="F:ATP hydrolysis activity"/>
    <property type="evidence" value="ECO:0007669"/>
    <property type="project" value="RHEA"/>
</dbReference>
<dbReference type="InterPro" id="IPR013986">
    <property type="entry name" value="DExx_box_DNA_helicase_dom_sf"/>
</dbReference>
<dbReference type="GO" id="GO:0043138">
    <property type="term" value="F:3'-5' DNA helicase activity"/>
    <property type="evidence" value="ECO:0007669"/>
    <property type="project" value="UniProtKB-EC"/>
</dbReference>
<evidence type="ECO:0000259" key="13">
    <source>
        <dbReference type="PROSITE" id="PS51217"/>
    </source>
</evidence>
<dbReference type="PANTHER" id="PTHR11070">
    <property type="entry name" value="UVRD / RECB / PCRA DNA HELICASE FAMILY MEMBER"/>
    <property type="match status" value="1"/>
</dbReference>
<keyword evidence="6" id="KW-0238">DNA-binding</keyword>
<dbReference type="InterPro" id="IPR000212">
    <property type="entry name" value="DNA_helicase_UvrD/REP"/>
</dbReference>
<reference evidence="14 15" key="1">
    <citation type="journal article" date="2015" name="Nature">
        <title>rRNA introns, odd ribosomes, and small enigmatic genomes across a large radiation of phyla.</title>
        <authorList>
            <person name="Brown C.T."/>
            <person name="Hug L.A."/>
            <person name="Thomas B.C."/>
            <person name="Sharon I."/>
            <person name="Castelle C.J."/>
            <person name="Singh A."/>
            <person name="Wilkins M.J."/>
            <person name="Williams K.H."/>
            <person name="Banfield J.F."/>
        </authorList>
    </citation>
    <scope>NUCLEOTIDE SEQUENCE [LARGE SCALE GENOMIC DNA]</scope>
</reference>
<feature type="domain" description="UvrD-like helicase C-terminal" evidence="13">
    <location>
        <begin position="287"/>
        <end position="520"/>
    </location>
</feature>
<evidence type="ECO:0000256" key="10">
    <source>
        <dbReference type="ARBA" id="ARBA00048988"/>
    </source>
</evidence>
<keyword evidence="4 11" id="KW-0347">Helicase</keyword>
<dbReference type="Gene3D" id="1.10.486.10">
    <property type="entry name" value="PCRA, domain 4"/>
    <property type="match status" value="2"/>
</dbReference>
<comment type="similarity">
    <text evidence="1">Belongs to the helicase family. UvrD subfamily.</text>
</comment>
<name>A0A0G0LB77_9BACT</name>